<evidence type="ECO:0000256" key="1">
    <source>
        <dbReference type="ARBA" id="ARBA00022670"/>
    </source>
</evidence>
<sequence>MKSGSVPFGAGVYLMKSKIMLDKLAKQTPNLIIEKAIEIMDKKIKKYDFFVSGPDDIRTWLRLNYEQKEREVFGIILLNNTNAILHTEYMFFGTIDRVSVYSREIIKLIIQKNAAFIILVHNHPAGDPKPSDADVEITKKINDAVSLIDVKLVDHLIVGNNDIFSFSERGLLKK</sequence>
<dbReference type="EMBL" id="CBSW010000242">
    <property type="protein sequence ID" value="CDG98584.1"/>
    <property type="molecule type" value="Genomic_DNA"/>
</dbReference>
<dbReference type="PANTHER" id="PTHR30471">
    <property type="entry name" value="DNA REPAIR PROTEIN RADC"/>
    <property type="match status" value="1"/>
</dbReference>
<keyword evidence="4" id="KW-0862">Zinc</keyword>
<feature type="domain" description="MPN" evidence="6">
    <location>
        <begin position="50"/>
        <end position="172"/>
    </location>
</feature>
<evidence type="ECO:0000313" key="7">
    <source>
        <dbReference type="EMBL" id="CDG98584.1"/>
    </source>
</evidence>
<dbReference type="GO" id="GO:0008237">
    <property type="term" value="F:metallopeptidase activity"/>
    <property type="evidence" value="ECO:0007669"/>
    <property type="project" value="UniProtKB-KW"/>
</dbReference>
<name>A0A077NIK4_XENBV</name>
<dbReference type="HOGENOM" id="CLU_073529_3_1_6"/>
<dbReference type="GO" id="GO:0046872">
    <property type="term" value="F:metal ion binding"/>
    <property type="evidence" value="ECO:0007669"/>
    <property type="project" value="UniProtKB-KW"/>
</dbReference>
<evidence type="ECO:0000256" key="3">
    <source>
        <dbReference type="ARBA" id="ARBA00022801"/>
    </source>
</evidence>
<dbReference type="InterPro" id="IPR037518">
    <property type="entry name" value="MPN"/>
</dbReference>
<dbReference type="AlphaFoldDB" id="A0A077NIK4"/>
<dbReference type="PROSITE" id="PS50249">
    <property type="entry name" value="MPN"/>
    <property type="match status" value="1"/>
</dbReference>
<dbReference type="PANTHER" id="PTHR30471:SF3">
    <property type="entry name" value="UPF0758 PROTEIN YEES-RELATED"/>
    <property type="match status" value="1"/>
</dbReference>
<keyword evidence="1" id="KW-0645">Protease</keyword>
<reference evidence="7" key="1">
    <citation type="submission" date="2013-07" db="EMBL/GenBank/DDBJ databases">
        <title>Sub-species coevolution in mutualistic symbiosis.</title>
        <authorList>
            <person name="Murfin K."/>
            <person name="Klassen J."/>
            <person name="Lee M."/>
            <person name="Forst S."/>
            <person name="Stock P."/>
            <person name="Goodrich-Blair H."/>
        </authorList>
    </citation>
    <scope>NUCLEOTIDE SEQUENCE [LARGE SCALE GENOMIC DNA]</scope>
    <source>
        <strain evidence="7">Puntauvense</strain>
    </source>
</reference>
<dbReference type="CDD" id="cd08071">
    <property type="entry name" value="MPN_DUF2466"/>
    <property type="match status" value="1"/>
</dbReference>
<dbReference type="Pfam" id="PF04002">
    <property type="entry name" value="RadC"/>
    <property type="match status" value="1"/>
</dbReference>
<protein>
    <recommendedName>
        <fullName evidence="6">MPN domain-containing protein</fullName>
    </recommendedName>
</protein>
<keyword evidence="5" id="KW-0482">Metalloprotease</keyword>
<dbReference type="Proteomes" id="UP000028511">
    <property type="component" value="Unassembled WGS sequence"/>
</dbReference>
<dbReference type="InterPro" id="IPR001405">
    <property type="entry name" value="UPF0758"/>
</dbReference>
<proteinExistence type="predicted"/>
<keyword evidence="2" id="KW-0479">Metal-binding</keyword>
<organism evidence="7">
    <name type="scientific">Xenorhabdus bovienii str. puntauvense</name>
    <dbReference type="NCBI Taxonomy" id="1398201"/>
    <lineage>
        <taxon>Bacteria</taxon>
        <taxon>Pseudomonadati</taxon>
        <taxon>Pseudomonadota</taxon>
        <taxon>Gammaproteobacteria</taxon>
        <taxon>Enterobacterales</taxon>
        <taxon>Morganellaceae</taxon>
        <taxon>Xenorhabdus</taxon>
    </lineage>
</organism>
<dbReference type="GO" id="GO:0006508">
    <property type="term" value="P:proteolysis"/>
    <property type="evidence" value="ECO:0007669"/>
    <property type="project" value="UniProtKB-KW"/>
</dbReference>
<evidence type="ECO:0000259" key="6">
    <source>
        <dbReference type="PROSITE" id="PS50249"/>
    </source>
</evidence>
<keyword evidence="3" id="KW-0378">Hydrolase</keyword>
<dbReference type="Gene3D" id="3.40.140.10">
    <property type="entry name" value="Cytidine Deaminase, domain 2"/>
    <property type="match status" value="1"/>
</dbReference>
<evidence type="ECO:0000256" key="2">
    <source>
        <dbReference type="ARBA" id="ARBA00022723"/>
    </source>
</evidence>
<gene>
    <name evidence="7" type="ORF">XBP1_390002</name>
</gene>
<evidence type="ECO:0000256" key="5">
    <source>
        <dbReference type="ARBA" id="ARBA00023049"/>
    </source>
</evidence>
<comment type="caution">
    <text evidence="7">The sequence shown here is derived from an EMBL/GenBank/DDBJ whole genome shotgun (WGS) entry which is preliminary data.</text>
</comment>
<dbReference type="InterPro" id="IPR025657">
    <property type="entry name" value="RadC_JAB"/>
</dbReference>
<evidence type="ECO:0000256" key="4">
    <source>
        <dbReference type="ARBA" id="ARBA00022833"/>
    </source>
</evidence>
<dbReference type="SUPFAM" id="SSF102712">
    <property type="entry name" value="JAB1/MPN domain"/>
    <property type="match status" value="1"/>
</dbReference>
<accession>A0A077NIK4</accession>